<dbReference type="PANTHER" id="PTHR41386">
    <property type="entry name" value="INTEGRAL MEMBRANE PROTEIN-RELATED"/>
    <property type="match status" value="1"/>
</dbReference>
<evidence type="ECO:0000256" key="1">
    <source>
        <dbReference type="SAM" id="Phobius"/>
    </source>
</evidence>
<feature type="transmembrane region" description="Helical" evidence="1">
    <location>
        <begin position="24"/>
        <end position="46"/>
    </location>
</feature>
<keyword evidence="1" id="KW-1133">Transmembrane helix</keyword>
<dbReference type="InterPro" id="IPR010406">
    <property type="entry name" value="DUF1003"/>
</dbReference>
<name>A0A1F6D9F0_9BACT</name>
<evidence type="ECO:0008006" key="4">
    <source>
        <dbReference type="Google" id="ProtNLM"/>
    </source>
</evidence>
<dbReference type="Pfam" id="PF06210">
    <property type="entry name" value="DUF1003"/>
    <property type="match status" value="1"/>
</dbReference>
<keyword evidence="1" id="KW-0812">Transmembrane</keyword>
<dbReference type="Proteomes" id="UP000177958">
    <property type="component" value="Unassembled WGS sequence"/>
</dbReference>
<organism evidence="2 3">
    <name type="scientific">Candidatus Kaiserbacteria bacterium RIFCSPHIGHO2_01_FULL_55_17</name>
    <dbReference type="NCBI Taxonomy" id="1798484"/>
    <lineage>
        <taxon>Bacteria</taxon>
        <taxon>Candidatus Kaiseribacteriota</taxon>
    </lineage>
</organism>
<dbReference type="EMBL" id="MFKX01000017">
    <property type="protein sequence ID" value="OGG57622.1"/>
    <property type="molecule type" value="Genomic_DNA"/>
</dbReference>
<keyword evidence="1" id="KW-0472">Membrane</keyword>
<reference evidence="2 3" key="1">
    <citation type="journal article" date="2016" name="Nat. Commun.">
        <title>Thousands of microbial genomes shed light on interconnected biogeochemical processes in an aquifer system.</title>
        <authorList>
            <person name="Anantharaman K."/>
            <person name="Brown C.T."/>
            <person name="Hug L.A."/>
            <person name="Sharon I."/>
            <person name="Castelle C.J."/>
            <person name="Probst A.J."/>
            <person name="Thomas B.C."/>
            <person name="Singh A."/>
            <person name="Wilkins M.J."/>
            <person name="Karaoz U."/>
            <person name="Brodie E.L."/>
            <person name="Williams K.H."/>
            <person name="Hubbard S.S."/>
            <person name="Banfield J.F."/>
        </authorList>
    </citation>
    <scope>NUCLEOTIDE SEQUENCE [LARGE SCALE GENOMIC DNA]</scope>
</reference>
<dbReference type="PANTHER" id="PTHR41386:SF1">
    <property type="entry name" value="MEMBRANE PROTEIN"/>
    <property type="match status" value="1"/>
</dbReference>
<feature type="transmembrane region" description="Helical" evidence="1">
    <location>
        <begin position="52"/>
        <end position="74"/>
    </location>
</feature>
<accession>A0A1F6D9F0</accession>
<protein>
    <recommendedName>
        <fullName evidence="4">DUF1003 domain-containing protein</fullName>
    </recommendedName>
</protein>
<evidence type="ECO:0000313" key="3">
    <source>
        <dbReference type="Proteomes" id="UP000177958"/>
    </source>
</evidence>
<comment type="caution">
    <text evidence="2">The sequence shown here is derived from an EMBL/GenBank/DDBJ whole genome shotgun (WGS) entry which is preliminary data.</text>
</comment>
<gene>
    <name evidence="2" type="ORF">A2853_01810</name>
</gene>
<sequence>MADKSWYDWYIEERTAGDRIADRIAAFVGSWPFIYIHIVWFGFWVLYPVESFPFGLLTMIVSLEAILLSTLIMMSQNRQAERDRRRADEDYKTDVGAKLEIDEIQERLHRIEIEKLDRILEILDEK</sequence>
<proteinExistence type="predicted"/>
<evidence type="ECO:0000313" key="2">
    <source>
        <dbReference type="EMBL" id="OGG57622.1"/>
    </source>
</evidence>
<dbReference type="AlphaFoldDB" id="A0A1F6D9F0"/>